<dbReference type="EMBL" id="MT143976">
    <property type="protein sequence ID" value="QJA44387.1"/>
    <property type="molecule type" value="Genomic_DNA"/>
</dbReference>
<protein>
    <submittedName>
        <fullName evidence="1">Uncharacterized protein</fullName>
    </submittedName>
</protein>
<dbReference type="EMBL" id="MT141759">
    <property type="protein sequence ID" value="QJA70045.1"/>
    <property type="molecule type" value="Genomic_DNA"/>
</dbReference>
<reference evidence="1" key="1">
    <citation type="submission" date="2020-03" db="EMBL/GenBank/DDBJ databases">
        <title>The deep terrestrial virosphere.</title>
        <authorList>
            <person name="Holmfeldt K."/>
            <person name="Nilsson E."/>
            <person name="Simone D."/>
            <person name="Lopez-Fernandez M."/>
            <person name="Wu X."/>
            <person name="de Brujin I."/>
            <person name="Lundin D."/>
            <person name="Andersson A."/>
            <person name="Bertilsson S."/>
            <person name="Dopson M."/>
        </authorList>
    </citation>
    <scope>NUCLEOTIDE SEQUENCE</scope>
    <source>
        <strain evidence="2">MM415A04035</strain>
        <strain evidence="1">TM448A00108</strain>
    </source>
</reference>
<proteinExistence type="predicted"/>
<organism evidence="1">
    <name type="scientific">viral metagenome</name>
    <dbReference type="NCBI Taxonomy" id="1070528"/>
    <lineage>
        <taxon>unclassified sequences</taxon>
        <taxon>metagenomes</taxon>
        <taxon>organismal metagenomes</taxon>
    </lineage>
</organism>
<accession>A0A6H1ZAI9</accession>
<evidence type="ECO:0000313" key="2">
    <source>
        <dbReference type="EMBL" id="QJA70045.1"/>
    </source>
</evidence>
<name>A0A6H1ZAI9_9ZZZZ</name>
<sequence length="49" mass="5991">MDKKTFEENRDNCPFLFSDRVHCSALNDIYKICYYKECAFVFWSNIKEK</sequence>
<gene>
    <name evidence="2" type="ORF">MM415A04035_0009</name>
    <name evidence="1" type="ORF">TM448A00108_0014</name>
</gene>
<dbReference type="AlphaFoldDB" id="A0A6H1ZAI9"/>
<evidence type="ECO:0000313" key="1">
    <source>
        <dbReference type="EMBL" id="QJA44387.1"/>
    </source>
</evidence>